<gene>
    <name evidence="1" type="ORF">Goe2_c03600</name>
</gene>
<sequence>MEIPIPRLRVVREFGEVKPVKDHSYVMVTDPWSTGRHTIHGPVPDLLMDDMWFELICIRKKMIRDVMGNMVITGGHTIYGDETQ</sequence>
<name>A0A1Z1DEC2_9CAUD</name>
<proteinExistence type="predicted"/>
<evidence type="ECO:0000313" key="1">
    <source>
        <dbReference type="EMBL" id="APZ82276.1"/>
    </source>
</evidence>
<dbReference type="Proteomes" id="UP000224660">
    <property type="component" value="Segment"/>
</dbReference>
<evidence type="ECO:0000313" key="2">
    <source>
        <dbReference type="Proteomes" id="UP000224660"/>
    </source>
</evidence>
<dbReference type="EMBL" id="KY368639">
    <property type="protein sequence ID" value="APZ82276.1"/>
    <property type="molecule type" value="Genomic_DNA"/>
</dbReference>
<protein>
    <submittedName>
        <fullName evidence="1">Uncharacterized protein</fullName>
    </submittedName>
</protein>
<accession>A0A1Z1DEC2</accession>
<reference evidence="1 2" key="1">
    <citation type="journal article" date="2017" name="Viruses">
        <title>Characterization of Bacillus subtilis Viruses vB_BsuM-Goe2 and vB_BsuM-Goe3.</title>
        <authorList>
            <person name="Willms I.M."/>
            <person name="Hoppert M."/>
            <person name="Hertel R."/>
        </authorList>
    </citation>
    <scope>NUCLEOTIDE SEQUENCE [LARGE SCALE GENOMIC DNA]</scope>
</reference>
<organism evidence="1 2">
    <name type="scientific">Bacillus phage vB_BsuM-Goe2</name>
    <dbReference type="NCBI Taxonomy" id="1933062"/>
    <lineage>
        <taxon>Viruses</taxon>
        <taxon>Duplodnaviria</taxon>
        <taxon>Heunggongvirae</taxon>
        <taxon>Uroviricota</taxon>
        <taxon>Caudoviricetes</taxon>
        <taxon>Herelleviridae</taxon>
        <taxon>Spounavirinae</taxon>
        <taxon>Okubovirus</taxon>
        <taxon>Okubovirus camphawk</taxon>
    </lineage>
</organism>